<organism evidence="1">
    <name type="scientific">viral metagenome</name>
    <dbReference type="NCBI Taxonomy" id="1070528"/>
    <lineage>
        <taxon>unclassified sequences</taxon>
        <taxon>metagenomes</taxon>
        <taxon>organismal metagenomes</taxon>
    </lineage>
</organism>
<accession>A0A6C0LQ53</accession>
<proteinExistence type="predicted"/>
<dbReference type="AlphaFoldDB" id="A0A6C0LQ53"/>
<sequence>MEHLLFYKQKKDFLKNELLYILQIKSEQLDKLVEYIDLCNKNLSYYNSECTDCLFSCLKCFPIKSYNNNECPSICICPQKNNIKQYSTKPIIITETDLEENDYIGLANFNLFEI</sequence>
<dbReference type="EMBL" id="MN740556">
    <property type="protein sequence ID" value="QHU32869.1"/>
    <property type="molecule type" value="Genomic_DNA"/>
</dbReference>
<name>A0A6C0LQ53_9ZZZZ</name>
<reference evidence="1" key="1">
    <citation type="journal article" date="2020" name="Nature">
        <title>Giant virus diversity and host interactions through global metagenomics.</title>
        <authorList>
            <person name="Schulz F."/>
            <person name="Roux S."/>
            <person name="Paez-Espino D."/>
            <person name="Jungbluth S."/>
            <person name="Walsh D.A."/>
            <person name="Denef V.J."/>
            <person name="McMahon K.D."/>
            <person name="Konstantinidis K.T."/>
            <person name="Eloe-Fadrosh E.A."/>
            <person name="Kyrpides N.C."/>
            <person name="Woyke T."/>
        </authorList>
    </citation>
    <scope>NUCLEOTIDE SEQUENCE</scope>
    <source>
        <strain evidence="1">GVMAG-S-1014582-52</strain>
    </source>
</reference>
<protein>
    <submittedName>
        <fullName evidence="1">Uncharacterized protein</fullName>
    </submittedName>
</protein>
<evidence type="ECO:0000313" key="1">
    <source>
        <dbReference type="EMBL" id="QHU32869.1"/>
    </source>
</evidence>